<keyword evidence="4" id="KW-0132">Cell division</keyword>
<feature type="region of interest" description="Disordered" evidence="16">
    <location>
        <begin position="232"/>
        <end position="259"/>
    </location>
</feature>
<evidence type="ECO:0000256" key="3">
    <source>
        <dbReference type="ARBA" id="ARBA00022475"/>
    </source>
</evidence>
<dbReference type="InterPro" id="IPR018541">
    <property type="entry name" value="Ftsk_gamma"/>
</dbReference>
<evidence type="ECO:0000313" key="19">
    <source>
        <dbReference type="EMBL" id="HIR01456.1"/>
    </source>
</evidence>
<evidence type="ECO:0000256" key="6">
    <source>
        <dbReference type="ARBA" id="ARBA00022741"/>
    </source>
</evidence>
<dbReference type="InterPro" id="IPR003593">
    <property type="entry name" value="AAA+_ATPase"/>
</dbReference>
<feature type="transmembrane region" description="Helical" evidence="17">
    <location>
        <begin position="125"/>
        <end position="143"/>
    </location>
</feature>
<comment type="similarity">
    <text evidence="2">Belongs to the FtsK/SpoIIIE/SftA family.</text>
</comment>
<dbReference type="Pfam" id="PF09397">
    <property type="entry name" value="FtsK_gamma"/>
    <property type="match status" value="1"/>
</dbReference>
<protein>
    <submittedName>
        <fullName evidence="19">DNA translocase FtsK 4TM domain-containing protein</fullName>
    </submittedName>
</protein>
<dbReference type="GO" id="GO:0005886">
    <property type="term" value="C:plasma membrane"/>
    <property type="evidence" value="ECO:0007669"/>
    <property type="project" value="UniProtKB-SubCell"/>
</dbReference>
<evidence type="ECO:0000256" key="13">
    <source>
        <dbReference type="ARBA" id="ARBA00024986"/>
    </source>
</evidence>
<evidence type="ECO:0000256" key="4">
    <source>
        <dbReference type="ARBA" id="ARBA00022618"/>
    </source>
</evidence>
<dbReference type="InterPro" id="IPR036388">
    <property type="entry name" value="WH-like_DNA-bd_sf"/>
</dbReference>
<evidence type="ECO:0000256" key="7">
    <source>
        <dbReference type="ARBA" id="ARBA00022829"/>
    </source>
</evidence>
<dbReference type="GO" id="GO:0051301">
    <property type="term" value="P:cell division"/>
    <property type="evidence" value="ECO:0007669"/>
    <property type="project" value="UniProtKB-KW"/>
</dbReference>
<keyword evidence="11 17" id="KW-0472">Membrane</keyword>
<dbReference type="SUPFAM" id="SSF52540">
    <property type="entry name" value="P-loop containing nucleoside triphosphate hydrolases"/>
    <property type="match status" value="1"/>
</dbReference>
<feature type="transmembrane region" description="Helical" evidence="17">
    <location>
        <begin position="90"/>
        <end position="113"/>
    </location>
</feature>
<name>A0A9D1D3K9_9ACTN</name>
<evidence type="ECO:0000256" key="17">
    <source>
        <dbReference type="SAM" id="Phobius"/>
    </source>
</evidence>
<feature type="region of interest" description="Disordered" evidence="16">
    <location>
        <begin position="604"/>
        <end position="624"/>
    </location>
</feature>
<evidence type="ECO:0000256" key="10">
    <source>
        <dbReference type="ARBA" id="ARBA00023125"/>
    </source>
</evidence>
<keyword evidence="8 15" id="KW-0067">ATP-binding</keyword>
<dbReference type="InterPro" id="IPR041027">
    <property type="entry name" value="FtsK_alpha"/>
</dbReference>
<dbReference type="Proteomes" id="UP000824261">
    <property type="component" value="Unassembled WGS sequence"/>
</dbReference>
<dbReference type="Gene3D" id="3.30.980.40">
    <property type="match status" value="1"/>
</dbReference>
<evidence type="ECO:0000256" key="5">
    <source>
        <dbReference type="ARBA" id="ARBA00022692"/>
    </source>
</evidence>
<dbReference type="InterPro" id="IPR002543">
    <property type="entry name" value="FtsK_dom"/>
</dbReference>
<keyword evidence="6 15" id="KW-0547">Nucleotide-binding</keyword>
<dbReference type="GO" id="GO:0007059">
    <property type="term" value="P:chromosome segregation"/>
    <property type="evidence" value="ECO:0007669"/>
    <property type="project" value="UniProtKB-KW"/>
</dbReference>
<evidence type="ECO:0000256" key="15">
    <source>
        <dbReference type="PROSITE-ProRule" id="PRU00289"/>
    </source>
</evidence>
<gene>
    <name evidence="19" type="ORF">IAA69_04260</name>
</gene>
<dbReference type="InterPro" id="IPR027417">
    <property type="entry name" value="P-loop_NTPase"/>
</dbReference>
<evidence type="ECO:0000256" key="8">
    <source>
        <dbReference type="ARBA" id="ARBA00022840"/>
    </source>
</evidence>
<comment type="subcellular location">
    <subcellularLocation>
        <location evidence="1">Cell membrane</location>
        <topology evidence="1">Multi-pass membrane protein</topology>
    </subcellularLocation>
</comment>
<evidence type="ECO:0000256" key="1">
    <source>
        <dbReference type="ARBA" id="ARBA00004651"/>
    </source>
</evidence>
<proteinExistence type="inferred from homology"/>
<dbReference type="SUPFAM" id="SSF46785">
    <property type="entry name" value="Winged helix' DNA-binding domain"/>
    <property type="match status" value="1"/>
</dbReference>
<dbReference type="GO" id="GO:0005524">
    <property type="term" value="F:ATP binding"/>
    <property type="evidence" value="ECO:0007669"/>
    <property type="project" value="UniProtKB-UniRule"/>
</dbReference>
<keyword evidence="10" id="KW-0238">DNA-binding</keyword>
<dbReference type="GO" id="GO:0003677">
    <property type="term" value="F:DNA binding"/>
    <property type="evidence" value="ECO:0007669"/>
    <property type="project" value="UniProtKB-KW"/>
</dbReference>
<dbReference type="SMART" id="SM00382">
    <property type="entry name" value="AAA"/>
    <property type="match status" value="1"/>
</dbReference>
<evidence type="ECO:0000256" key="16">
    <source>
        <dbReference type="SAM" id="MobiDB-lite"/>
    </source>
</evidence>
<organism evidence="19 20">
    <name type="scientific">Candidatus Aveggerthella stercoripullorum</name>
    <dbReference type="NCBI Taxonomy" id="2840688"/>
    <lineage>
        <taxon>Bacteria</taxon>
        <taxon>Bacillati</taxon>
        <taxon>Actinomycetota</taxon>
        <taxon>Coriobacteriia</taxon>
        <taxon>Eggerthellales</taxon>
        <taxon>Eggerthellaceae</taxon>
        <taxon>Eggerthellaceae incertae sedis</taxon>
        <taxon>Candidatus Aveggerthella</taxon>
    </lineage>
</organism>
<feature type="transmembrane region" description="Helical" evidence="17">
    <location>
        <begin position="186"/>
        <end position="207"/>
    </location>
</feature>
<keyword evidence="5 17" id="KW-0812">Transmembrane</keyword>
<dbReference type="Gene3D" id="1.10.10.10">
    <property type="entry name" value="Winged helix-like DNA-binding domain superfamily/Winged helix DNA-binding domain"/>
    <property type="match status" value="1"/>
</dbReference>
<dbReference type="InterPro" id="IPR025199">
    <property type="entry name" value="FtsK_4TM"/>
</dbReference>
<evidence type="ECO:0000256" key="9">
    <source>
        <dbReference type="ARBA" id="ARBA00022989"/>
    </source>
</evidence>
<dbReference type="Pfam" id="PF01580">
    <property type="entry name" value="FtsK_SpoIIIE"/>
    <property type="match status" value="1"/>
</dbReference>
<dbReference type="Pfam" id="PF13491">
    <property type="entry name" value="FtsK_4TM"/>
    <property type="match status" value="1"/>
</dbReference>
<comment type="subunit">
    <text evidence="14">Homohexamer. Forms a ring that surrounds DNA.</text>
</comment>
<feature type="domain" description="FtsK" evidence="18">
    <location>
        <begin position="485"/>
        <end position="704"/>
    </location>
</feature>
<comment type="function">
    <text evidence="13">Essential cell division protein that coordinates cell division and chromosome segregation. The N-terminus is involved in assembly of the cell-division machinery. The C-terminus functions as a DNA motor that moves dsDNA in an ATP-dependent manner towards the dif recombination site, which is located within the replication terminus region. Required for activation of the Xer recombinase, allowing activation of chromosome unlinking by recombination.</text>
</comment>
<evidence type="ECO:0000256" key="11">
    <source>
        <dbReference type="ARBA" id="ARBA00023136"/>
    </source>
</evidence>
<evidence type="ECO:0000256" key="14">
    <source>
        <dbReference type="ARBA" id="ARBA00025923"/>
    </source>
</evidence>
<evidence type="ECO:0000256" key="2">
    <source>
        <dbReference type="ARBA" id="ARBA00006474"/>
    </source>
</evidence>
<dbReference type="AlphaFoldDB" id="A0A9D1D3K9"/>
<accession>A0A9D1D3K9</accession>
<keyword evidence="7" id="KW-0159">Chromosome partition</keyword>
<feature type="region of interest" description="Disordered" evidence="16">
    <location>
        <begin position="1"/>
        <end position="46"/>
    </location>
</feature>
<dbReference type="EMBL" id="DVGB01000055">
    <property type="protein sequence ID" value="HIR01456.1"/>
    <property type="molecule type" value="Genomic_DNA"/>
</dbReference>
<feature type="region of interest" description="Disordered" evidence="16">
    <location>
        <begin position="299"/>
        <end position="356"/>
    </location>
</feature>
<reference evidence="19" key="1">
    <citation type="submission" date="2020-10" db="EMBL/GenBank/DDBJ databases">
        <authorList>
            <person name="Gilroy R."/>
        </authorList>
    </citation>
    <scope>NUCLEOTIDE SEQUENCE</scope>
    <source>
        <strain evidence="19">ChiGjej1B1-2707</strain>
    </source>
</reference>
<dbReference type="SMART" id="SM00843">
    <property type="entry name" value="Ftsk_gamma"/>
    <property type="match status" value="1"/>
</dbReference>
<sequence length="866" mass="92539">MARSSSSSTKSQKGAAKHQKAGTPRQPQKRTAASSRAARAEERAPRPHLLDDRARRDIVGVVIAVVAIALFVVVVLPSDAVITHLLSSGLHRALGIGCYILPFVLLIVGAAFLYRFEKPNASARIAIGLGLVYLAVLVLMALTSPEAAENANMVFNDFVVQDRGGYVGAGIAWVGLTLFGQVVSTVIMVGVLVAGLVVIGFSLSGVIERARSLFAPGDDGYDDMTAYDAPAYGRMSLHSPGSHRHQRAQRQPVRREADLSEFETRALDDGFEDDDQEALAAQPTRAIDHSTARTRVLATSAPESFDEPDAEEPKAMTRRLGHKHREEATSSAPLPSRREPAPTAMPHPSEGFELPSMSILHTSKDSEEDRESEASLAETGALLQETLADFHINAEVVGWVAGPTVTLFKVDLPAGVRVSRVTALEDDIALALAAPGVRIFAPIPGTNYVGIEVPNRVRQNVLLGDVLPGAKGGPLEIAIGKDVEGRLIVSDLAKMPHLLIGGTTGSGKSVSINAMIMSILMRATPSEVRFIMVDPKRVEFTPYNGIPHLYVPVVTEAKEAASALSWGVAEMERRLKVFSKVGARNISQYNAKVQAARAEAEAQAAAAQADAAEGEEPEPPVLPENLSEELPYIVIIIDELADLMMNVGKEVEFSISRIAQLARAAGIHLIVATQRPSTNVVTGLIKANITNRIAFNVASGIDSRVILDTPGAENLIGLGDLLFSKPEYAKPQRIQGCFVSEDEINEVVEALKAQGEPEYHQEILSTNLITLGASAPDGSGGSVSADDPLLWEAADIVVSSGLGSTSNIQRRLKVGYSRAGRIMDMLEEKGVVGPPNGSKPREVLVDVMELETLKAFEAHDGNDSEV</sequence>
<evidence type="ECO:0000313" key="20">
    <source>
        <dbReference type="Proteomes" id="UP000824261"/>
    </source>
</evidence>
<feature type="binding site" evidence="15">
    <location>
        <begin position="502"/>
        <end position="509"/>
    </location>
    <ligand>
        <name>ATP</name>
        <dbReference type="ChEBI" id="CHEBI:30616"/>
    </ligand>
</feature>
<comment type="caution">
    <text evidence="19">The sequence shown here is derived from an EMBL/GenBank/DDBJ whole genome shotgun (WGS) entry which is preliminary data.</text>
</comment>
<dbReference type="PROSITE" id="PS50901">
    <property type="entry name" value="FTSK"/>
    <property type="match status" value="1"/>
</dbReference>
<dbReference type="InterPro" id="IPR036390">
    <property type="entry name" value="WH_DNA-bd_sf"/>
</dbReference>
<keyword evidence="9 17" id="KW-1133">Transmembrane helix</keyword>
<feature type="transmembrane region" description="Helical" evidence="17">
    <location>
        <begin position="163"/>
        <end position="179"/>
    </location>
</feature>
<reference evidence="19" key="2">
    <citation type="journal article" date="2021" name="PeerJ">
        <title>Extensive microbial diversity within the chicken gut microbiome revealed by metagenomics and culture.</title>
        <authorList>
            <person name="Gilroy R."/>
            <person name="Ravi A."/>
            <person name="Getino M."/>
            <person name="Pursley I."/>
            <person name="Horton D.L."/>
            <person name="Alikhan N.F."/>
            <person name="Baker D."/>
            <person name="Gharbi K."/>
            <person name="Hall N."/>
            <person name="Watson M."/>
            <person name="Adriaenssens E.M."/>
            <person name="Foster-Nyarko E."/>
            <person name="Jarju S."/>
            <person name="Secka A."/>
            <person name="Antonio M."/>
            <person name="Oren A."/>
            <person name="Chaudhuri R.R."/>
            <person name="La Ragione R."/>
            <person name="Hildebrand F."/>
            <person name="Pallen M.J."/>
        </authorList>
    </citation>
    <scope>NUCLEOTIDE SEQUENCE</scope>
    <source>
        <strain evidence="19">ChiGjej1B1-2707</strain>
    </source>
</reference>
<dbReference type="PANTHER" id="PTHR22683:SF41">
    <property type="entry name" value="DNA TRANSLOCASE FTSK"/>
    <property type="match status" value="1"/>
</dbReference>
<keyword evidence="12" id="KW-0131">Cell cycle</keyword>
<evidence type="ECO:0000256" key="12">
    <source>
        <dbReference type="ARBA" id="ARBA00023306"/>
    </source>
</evidence>
<feature type="transmembrane region" description="Helical" evidence="17">
    <location>
        <begin position="58"/>
        <end position="78"/>
    </location>
</feature>
<keyword evidence="3" id="KW-1003">Cell membrane</keyword>
<evidence type="ECO:0000259" key="18">
    <source>
        <dbReference type="PROSITE" id="PS50901"/>
    </source>
</evidence>
<dbReference type="Gene3D" id="3.40.50.300">
    <property type="entry name" value="P-loop containing nucleotide triphosphate hydrolases"/>
    <property type="match status" value="1"/>
</dbReference>
<dbReference type="PANTHER" id="PTHR22683">
    <property type="entry name" value="SPORULATION PROTEIN RELATED"/>
    <property type="match status" value="1"/>
</dbReference>
<dbReference type="InterPro" id="IPR050206">
    <property type="entry name" value="FtsK/SpoIIIE/SftA"/>
</dbReference>
<dbReference type="Pfam" id="PF17854">
    <property type="entry name" value="FtsK_alpha"/>
    <property type="match status" value="1"/>
</dbReference>